<evidence type="ECO:0000313" key="4">
    <source>
        <dbReference type="Proteomes" id="UP000256220"/>
    </source>
</evidence>
<sequence length="401" mass="43084">MSIAIGLGMSSEEHTDVPLRSSRQGVAGSVVLVCGTRPELIKLSPLTRYLGDDCAIVYTGQHYDDSLYARIRADLPSCGRFRELGVTADGRGAQLGKAIGAVDEALADFSSPVVLVQGDTTSALAGALAANAREIPLVHIEAGLRSHDRAMPEEHNRVLIDHLADLCCAPTRLNHRNLLAENVSPSRITVTGNTVVEALSAGLPPATARAELLNARGLRRDEYVLATFHRPENVDDPDRLAEILRELGRLPLPVVLPLHPRTSRSVQRFGLSRLLIPLLVLEPQAYPSFLALAAESALLISDSGGIQEEASVLKRPVVVVRRSTERPEISGVFGTLVPPGPRIGTETDRWLGDVAGHRERLRSLPSPYGDGSASRRIVEAIEAMFPAERGFTAPAHRPSGG</sequence>
<comment type="similarity">
    <text evidence="1">Belongs to the UDP-N-acetylglucosamine 2-epimerase family.</text>
</comment>
<feature type="domain" description="UDP-N-acetylglucosamine 2-epimerase" evidence="2">
    <location>
        <begin position="54"/>
        <end position="382"/>
    </location>
</feature>
<dbReference type="GO" id="GO:0016853">
    <property type="term" value="F:isomerase activity"/>
    <property type="evidence" value="ECO:0007669"/>
    <property type="project" value="UniProtKB-KW"/>
</dbReference>
<reference evidence="3 4" key="1">
    <citation type="journal article" date="2014" name="Genome Announc.">
        <title>Draft Genome Sequence of Amycolatopsis lurida NRRL 2430, Producer of the Glycopeptide Family Antibiotic Ristocetin.</title>
        <authorList>
            <person name="Kwun M.J."/>
            <person name="Hong H.J."/>
        </authorList>
    </citation>
    <scope>NUCLEOTIDE SEQUENCE [LARGE SCALE GENOMIC DNA]</scope>
    <source>
        <strain evidence="3 4">NRRL 2430</strain>
    </source>
</reference>
<dbReference type="SUPFAM" id="SSF53756">
    <property type="entry name" value="UDP-Glycosyltransferase/glycogen phosphorylase"/>
    <property type="match status" value="1"/>
</dbReference>
<evidence type="ECO:0000259" key="2">
    <source>
        <dbReference type="Pfam" id="PF02350"/>
    </source>
</evidence>
<dbReference type="Gene3D" id="3.40.50.2000">
    <property type="entry name" value="Glycogen Phosphorylase B"/>
    <property type="match status" value="2"/>
</dbReference>
<dbReference type="PANTHER" id="PTHR43174:SF1">
    <property type="entry name" value="UDP-N-ACETYLGLUCOSAMINE 2-EPIMERASE"/>
    <property type="match status" value="1"/>
</dbReference>
<dbReference type="EMBL" id="JFBM01000041">
    <property type="protein sequence ID" value="KFU76683.1"/>
    <property type="molecule type" value="Genomic_DNA"/>
</dbReference>
<name>A0A2P2FIX0_AMYLU</name>
<dbReference type="InterPro" id="IPR003331">
    <property type="entry name" value="UDP_GlcNAc_Epimerase_2_dom"/>
</dbReference>
<gene>
    <name evidence="3" type="ORF">BB31_35190</name>
</gene>
<dbReference type="AlphaFoldDB" id="A0A2P2FIX0"/>
<dbReference type="CDD" id="cd03786">
    <property type="entry name" value="GTB_UDP-GlcNAc_2-Epimerase"/>
    <property type="match status" value="1"/>
</dbReference>
<evidence type="ECO:0000313" key="3">
    <source>
        <dbReference type="EMBL" id="KFU76683.1"/>
    </source>
</evidence>
<dbReference type="Proteomes" id="UP000256220">
    <property type="component" value="Unassembled WGS sequence"/>
</dbReference>
<dbReference type="PANTHER" id="PTHR43174">
    <property type="entry name" value="UDP-N-ACETYLGLUCOSAMINE 2-EPIMERASE"/>
    <property type="match status" value="1"/>
</dbReference>
<evidence type="ECO:0000256" key="1">
    <source>
        <dbReference type="RuleBase" id="RU003513"/>
    </source>
</evidence>
<dbReference type="NCBIfam" id="TIGR00236">
    <property type="entry name" value="wecB"/>
    <property type="match status" value="1"/>
</dbReference>
<keyword evidence="4" id="KW-1185">Reference proteome</keyword>
<proteinExistence type="inferred from homology"/>
<dbReference type="InterPro" id="IPR029767">
    <property type="entry name" value="WecB-like"/>
</dbReference>
<keyword evidence="1" id="KW-0413">Isomerase</keyword>
<dbReference type="Pfam" id="PF02350">
    <property type="entry name" value="Epimerase_2"/>
    <property type="match status" value="1"/>
</dbReference>
<accession>A0A2P2FIX0</accession>
<protein>
    <submittedName>
        <fullName evidence="3">UDP-N-acetylglucosamine 2-epimerase</fullName>
    </submittedName>
</protein>
<organism evidence="3 4">
    <name type="scientific">Amycolatopsis lurida NRRL 2430</name>
    <dbReference type="NCBI Taxonomy" id="1460371"/>
    <lineage>
        <taxon>Bacteria</taxon>
        <taxon>Bacillati</taxon>
        <taxon>Actinomycetota</taxon>
        <taxon>Actinomycetes</taxon>
        <taxon>Pseudonocardiales</taxon>
        <taxon>Pseudonocardiaceae</taxon>
        <taxon>Amycolatopsis</taxon>
    </lineage>
</organism>
<comment type="caution">
    <text evidence="3">The sequence shown here is derived from an EMBL/GenBank/DDBJ whole genome shotgun (WGS) entry which is preliminary data.</text>
</comment>